<reference evidence="7" key="1">
    <citation type="journal article" date="2021" name="Nat. Commun.">
        <title>Genetic determinants of endophytism in the Arabidopsis root mycobiome.</title>
        <authorList>
            <person name="Mesny F."/>
            <person name="Miyauchi S."/>
            <person name="Thiergart T."/>
            <person name="Pickel B."/>
            <person name="Atanasova L."/>
            <person name="Karlsson M."/>
            <person name="Huettel B."/>
            <person name="Barry K.W."/>
            <person name="Haridas S."/>
            <person name="Chen C."/>
            <person name="Bauer D."/>
            <person name="Andreopoulos W."/>
            <person name="Pangilinan J."/>
            <person name="LaButti K."/>
            <person name="Riley R."/>
            <person name="Lipzen A."/>
            <person name="Clum A."/>
            <person name="Drula E."/>
            <person name="Henrissat B."/>
            <person name="Kohler A."/>
            <person name="Grigoriev I.V."/>
            <person name="Martin F.M."/>
            <person name="Hacquard S."/>
        </authorList>
    </citation>
    <scope>NUCLEOTIDE SEQUENCE</scope>
    <source>
        <strain evidence="7">MPI-CAGE-CH-0243</strain>
    </source>
</reference>
<dbReference type="GO" id="GO:0008380">
    <property type="term" value="P:RNA splicing"/>
    <property type="evidence" value="ECO:0007669"/>
    <property type="project" value="UniProtKB-KW"/>
</dbReference>
<dbReference type="GO" id="GO:0005634">
    <property type="term" value="C:nucleus"/>
    <property type="evidence" value="ECO:0007669"/>
    <property type="project" value="UniProtKB-SubCell"/>
</dbReference>
<comment type="subcellular location">
    <subcellularLocation>
        <location evidence="1">Nucleus</location>
    </subcellularLocation>
</comment>
<proteinExistence type="inferred from homology"/>
<dbReference type="EMBL" id="JAGMWT010000007">
    <property type="protein sequence ID" value="KAH7125361.1"/>
    <property type="molecule type" value="Genomic_DNA"/>
</dbReference>
<dbReference type="CDD" id="cd22851">
    <property type="entry name" value="SMN_N"/>
    <property type="match status" value="1"/>
</dbReference>
<evidence type="ECO:0000256" key="1">
    <source>
        <dbReference type="ARBA" id="ARBA00004123"/>
    </source>
</evidence>
<dbReference type="GO" id="GO:0006397">
    <property type="term" value="P:mRNA processing"/>
    <property type="evidence" value="ECO:0007669"/>
    <property type="project" value="UniProtKB-KW"/>
</dbReference>
<sequence length="174" mass="18951">MAPAISLNDQHDWDDSALIDSWESALDEYKKYHSIQAQGKRLEDVLTAEELSSLKADYGDLVEDVETTTKAADGGIYAGQIDTETPEASGNANSQVPQDVTQVEEVTAPTDQESSTKTVETNAHTHDEAHAASMPQAILGTVQDENLKNLMMAWYYAGYYTGVQQSRPLPGDGK</sequence>
<evidence type="ECO:0000313" key="8">
    <source>
        <dbReference type="Proteomes" id="UP000700596"/>
    </source>
</evidence>
<dbReference type="PANTHER" id="PTHR39267">
    <property type="entry name" value="SURVIVAL MOTOR NEURON-LIKE PROTEIN 1"/>
    <property type="match status" value="1"/>
</dbReference>
<evidence type="ECO:0000256" key="4">
    <source>
        <dbReference type="ARBA" id="ARBA00023187"/>
    </source>
</evidence>
<dbReference type="OrthoDB" id="197400at2759"/>
<keyword evidence="4" id="KW-0508">mRNA splicing</keyword>
<accession>A0A9P9DU76</accession>
<evidence type="ECO:0000256" key="3">
    <source>
        <dbReference type="ARBA" id="ARBA00022664"/>
    </source>
</evidence>
<evidence type="ECO:0000256" key="2">
    <source>
        <dbReference type="ARBA" id="ARBA00005371"/>
    </source>
</evidence>
<feature type="compositionally biased region" description="Polar residues" evidence="6">
    <location>
        <begin position="82"/>
        <end position="101"/>
    </location>
</feature>
<comment type="caution">
    <text evidence="7">The sequence shown here is derived from an EMBL/GenBank/DDBJ whole genome shotgun (WGS) entry which is preliminary data.</text>
</comment>
<keyword evidence="3" id="KW-0507">mRNA processing</keyword>
<keyword evidence="5" id="KW-0539">Nucleus</keyword>
<dbReference type="AlphaFoldDB" id="A0A9P9DU76"/>
<dbReference type="Proteomes" id="UP000700596">
    <property type="component" value="Unassembled WGS sequence"/>
</dbReference>
<evidence type="ECO:0008006" key="9">
    <source>
        <dbReference type="Google" id="ProtNLM"/>
    </source>
</evidence>
<dbReference type="CDD" id="cd22852">
    <property type="entry name" value="SMN_C"/>
    <property type="match status" value="1"/>
</dbReference>
<dbReference type="InterPro" id="IPR047313">
    <property type="entry name" value="SMN_C"/>
</dbReference>
<feature type="compositionally biased region" description="Polar residues" evidence="6">
    <location>
        <begin position="109"/>
        <end position="118"/>
    </location>
</feature>
<evidence type="ECO:0000313" key="7">
    <source>
        <dbReference type="EMBL" id="KAH7125361.1"/>
    </source>
</evidence>
<keyword evidence="8" id="KW-1185">Reference proteome</keyword>
<comment type="similarity">
    <text evidence="2">Belongs to the SMN family.</text>
</comment>
<gene>
    <name evidence="7" type="ORF">B0J11DRAFT_528241</name>
</gene>
<evidence type="ECO:0000256" key="5">
    <source>
        <dbReference type="ARBA" id="ARBA00023242"/>
    </source>
</evidence>
<organism evidence="7 8">
    <name type="scientific">Dendryphion nanum</name>
    <dbReference type="NCBI Taxonomy" id="256645"/>
    <lineage>
        <taxon>Eukaryota</taxon>
        <taxon>Fungi</taxon>
        <taxon>Dikarya</taxon>
        <taxon>Ascomycota</taxon>
        <taxon>Pezizomycotina</taxon>
        <taxon>Dothideomycetes</taxon>
        <taxon>Pleosporomycetidae</taxon>
        <taxon>Pleosporales</taxon>
        <taxon>Torulaceae</taxon>
        <taxon>Dendryphion</taxon>
    </lineage>
</organism>
<evidence type="ECO:0000256" key="6">
    <source>
        <dbReference type="SAM" id="MobiDB-lite"/>
    </source>
</evidence>
<dbReference type="PANTHER" id="PTHR39267:SF1">
    <property type="entry name" value="SURVIVAL MOTOR NEURON PROTEIN"/>
    <property type="match status" value="1"/>
</dbReference>
<dbReference type="InterPro" id="IPR040424">
    <property type="entry name" value="Smn1"/>
</dbReference>
<protein>
    <recommendedName>
        <fullName evidence="9">Survival motor neuron Tudor domain-containing protein</fullName>
    </recommendedName>
</protein>
<name>A0A9P9DU76_9PLEO</name>
<feature type="region of interest" description="Disordered" evidence="6">
    <location>
        <begin position="81"/>
        <end position="118"/>
    </location>
</feature>